<evidence type="ECO:0000256" key="4">
    <source>
        <dbReference type="ARBA" id="ARBA00023136"/>
    </source>
</evidence>
<accession>A0A6C0BI85</accession>
<dbReference type="InterPro" id="IPR057244">
    <property type="entry name" value="GAIN_B"/>
</dbReference>
<evidence type="ECO:0000256" key="3">
    <source>
        <dbReference type="ARBA" id="ARBA00022989"/>
    </source>
</evidence>
<dbReference type="InterPro" id="IPR000203">
    <property type="entry name" value="GPS"/>
</dbReference>
<sequence length="1194" mass="128861">MLRQIVAYLFVSLVFSQDCTSLTSLGHYTGDCPFNLGTPSCSYIQQNMNQICTNVIYNGITVNGPACNLNGEGCIYSPNMAEISEYFCCTLVSPSATPTPSITPPPTPTPSITPTISKTPSLTRTPVYVYDSQTDFNSFQGNKGWTYNYYKEPNYGPLPVLGNAEGSTAWMYSQNCAGWITATTMMPNDGITCNTPSCGTVRPAIKWSNPFPPSDTSYFLVTLSLRHYENGGQGEQIWVNINGGSAVYSPVITYASGTLTWSSYANINTFELIVQPLNGCDYAKVNYRITIMSVPITPSPTSTASRTSSASASRSAYPTFTAGPTSTVTPSTSSSSSSSASISSSSSSSALSSSSASATATSSSSSSASATSSSSSSASATSSSLSSASATSSGSSSATMTSSASATSSSSSSSSATSSASSTGTVTMSSTPSSSASSTSSSLSTPSATSTASLTPSVTSSPSPNWFKPPEIPQNLTNISSAEAIGFINTLAAYDASVIQGSLNALGAALLAGAANGSVSVQTTQFKMTLQVLPETNGTATLASGTTNIAMPPLKSLVEGAAAASLIQWTKNPFVSVIPNEKPDAPVVSFSVLDSTGKALSVSNLSKPITMSWNQNLGLDDPRIQTPPSYVIRCDTAFVYLTTGGQMTLFKGANQTRRDLWEVPCLMNSTNYVQCTSFQPYTFQAFDCPTPSFDHSCIYWSTSLKKWSSDGCKPAYANLTYASCECTHLTDFSSRVMAVVQSNKALFDNAKNVYSAAGLASNAEWFGLFGGLGLLTLCIGIIVIQVDLGSTRRYVHSLLRNKFLREFLHRRPSSPLYIYDIRSTMDRFYKTMKQEPIAASSTVFQRILQQHPSLQFIFRYDPRLSRLFRLLFLSIVQFHSLFITALLYGFTYGAGGKAAMTIIETIMLSLITMTLNIPVVQGLVRSMNHVGTLEFQAQFPVLHEEYQRRSAFEKIALIYLNKKNGMELDPEFLKIKGVDELQELTLKELLRKAAAVISMPWNLLDFHMSCWKAWPAHTWTGAGFLLAAMGYLGFVLNFLILFAANHDKSVGHEVMTSWGISQISSIFLIQPVTILFTYGFYWLVNRYSAYLPVFLRTLVITPSVRSIPSLFYFSNPWSYASYSPLTAEYAYTIFTRCSAYASHSDELAYAPMGAIVTSLGATESVVIDDSDQADEKTIKGLYVKFWVTYGELMR</sequence>
<dbReference type="GO" id="GO:0005262">
    <property type="term" value="F:calcium channel activity"/>
    <property type="evidence" value="ECO:0007669"/>
    <property type="project" value="TreeGrafter"/>
</dbReference>
<feature type="transmembrane region" description="Helical" evidence="7">
    <location>
        <begin position="898"/>
        <end position="919"/>
    </location>
</feature>
<feature type="region of interest" description="Disordered" evidence="6">
    <location>
        <begin position="315"/>
        <end position="339"/>
    </location>
</feature>
<dbReference type="InterPro" id="IPR046338">
    <property type="entry name" value="GAIN_dom_sf"/>
</dbReference>
<dbReference type="PANTHER" id="PTHR10877">
    <property type="entry name" value="POLYCYSTIN FAMILY MEMBER"/>
    <property type="match status" value="1"/>
</dbReference>
<reference evidence="9" key="1">
    <citation type="journal article" date="2020" name="Nature">
        <title>Giant virus diversity and host interactions through global metagenomics.</title>
        <authorList>
            <person name="Schulz F."/>
            <person name="Roux S."/>
            <person name="Paez-Espino D."/>
            <person name="Jungbluth S."/>
            <person name="Walsh D.A."/>
            <person name="Denef V.J."/>
            <person name="McMahon K.D."/>
            <person name="Konstantinidis K.T."/>
            <person name="Eloe-Fadrosh E.A."/>
            <person name="Kyrpides N.C."/>
            <person name="Woyke T."/>
        </authorList>
    </citation>
    <scope>NUCLEOTIDE SEQUENCE</scope>
    <source>
        <strain evidence="9">GVMAG-M-3300013006-15</strain>
    </source>
</reference>
<dbReference type="AlphaFoldDB" id="A0A6C0BI85"/>
<evidence type="ECO:0000256" key="5">
    <source>
        <dbReference type="ARBA" id="ARBA00023157"/>
    </source>
</evidence>
<evidence type="ECO:0000256" key="7">
    <source>
        <dbReference type="SAM" id="Phobius"/>
    </source>
</evidence>
<feature type="transmembrane region" description="Helical" evidence="7">
    <location>
        <begin position="1022"/>
        <end position="1043"/>
    </location>
</feature>
<keyword evidence="5" id="KW-1015">Disulfide bond</keyword>
<dbReference type="GO" id="GO:0050982">
    <property type="term" value="P:detection of mechanical stimulus"/>
    <property type="evidence" value="ECO:0007669"/>
    <property type="project" value="TreeGrafter"/>
</dbReference>
<proteinExistence type="predicted"/>
<comment type="subcellular location">
    <subcellularLocation>
        <location evidence="1">Membrane</location>
    </subcellularLocation>
</comment>
<feature type="transmembrane region" description="Helical" evidence="7">
    <location>
        <begin position="765"/>
        <end position="784"/>
    </location>
</feature>
<feature type="transmembrane region" description="Helical" evidence="7">
    <location>
        <begin position="1063"/>
        <end position="1084"/>
    </location>
</feature>
<dbReference type="Pfam" id="PF01825">
    <property type="entry name" value="GPS"/>
    <property type="match status" value="1"/>
</dbReference>
<feature type="region of interest" description="Disordered" evidence="6">
    <location>
        <begin position="360"/>
        <end position="469"/>
    </location>
</feature>
<evidence type="ECO:0000256" key="6">
    <source>
        <dbReference type="SAM" id="MobiDB-lite"/>
    </source>
</evidence>
<dbReference type="PROSITE" id="PS50221">
    <property type="entry name" value="GAIN_B"/>
    <property type="match status" value="1"/>
</dbReference>
<feature type="transmembrane region" description="Helical" evidence="7">
    <location>
        <begin position="867"/>
        <end position="892"/>
    </location>
</feature>
<name>A0A6C0BI85_9ZZZZ</name>
<evidence type="ECO:0000256" key="1">
    <source>
        <dbReference type="ARBA" id="ARBA00004370"/>
    </source>
</evidence>
<dbReference type="EMBL" id="MN739163">
    <property type="protein sequence ID" value="QHS91722.1"/>
    <property type="molecule type" value="Genomic_DNA"/>
</dbReference>
<dbReference type="SMART" id="SM00303">
    <property type="entry name" value="GPS"/>
    <property type="match status" value="1"/>
</dbReference>
<dbReference type="InterPro" id="IPR051223">
    <property type="entry name" value="Polycystin"/>
</dbReference>
<evidence type="ECO:0000259" key="8">
    <source>
        <dbReference type="PROSITE" id="PS50221"/>
    </source>
</evidence>
<keyword evidence="4 7" id="KW-0472">Membrane</keyword>
<protein>
    <recommendedName>
        <fullName evidence="8">GAIN-B domain-containing protein</fullName>
    </recommendedName>
</protein>
<evidence type="ECO:0000256" key="2">
    <source>
        <dbReference type="ARBA" id="ARBA00022692"/>
    </source>
</evidence>
<feature type="domain" description="GAIN-B" evidence="8">
    <location>
        <begin position="589"/>
        <end position="743"/>
    </location>
</feature>
<dbReference type="Gene3D" id="2.60.220.50">
    <property type="match status" value="1"/>
</dbReference>
<evidence type="ECO:0000313" key="9">
    <source>
        <dbReference type="EMBL" id="QHS91722.1"/>
    </source>
</evidence>
<organism evidence="9">
    <name type="scientific">viral metagenome</name>
    <dbReference type="NCBI Taxonomy" id="1070528"/>
    <lineage>
        <taxon>unclassified sequences</taxon>
        <taxon>metagenomes</taxon>
        <taxon>organismal metagenomes</taxon>
    </lineage>
</organism>
<dbReference type="PANTHER" id="PTHR10877:SF194">
    <property type="entry name" value="LOCATION OF VULVA DEFECTIVE 1"/>
    <property type="match status" value="1"/>
</dbReference>
<dbReference type="GO" id="GO:0016020">
    <property type="term" value="C:membrane"/>
    <property type="evidence" value="ECO:0007669"/>
    <property type="project" value="UniProtKB-SubCell"/>
</dbReference>
<keyword evidence="2 7" id="KW-0812">Transmembrane</keyword>
<keyword evidence="3 7" id="KW-1133">Transmembrane helix</keyword>
<feature type="compositionally biased region" description="Low complexity" evidence="6">
    <location>
        <begin position="360"/>
        <end position="463"/>
    </location>
</feature>